<proteinExistence type="predicted"/>
<evidence type="ECO:0000313" key="6">
    <source>
        <dbReference type="EMBL" id="TGE34968.1"/>
    </source>
</evidence>
<dbReference type="SUPFAM" id="SSF46785">
    <property type="entry name" value="Winged helix' DNA-binding domain"/>
    <property type="match status" value="1"/>
</dbReference>
<dbReference type="SUPFAM" id="SSF51206">
    <property type="entry name" value="cAMP-binding domain-like"/>
    <property type="match status" value="1"/>
</dbReference>
<protein>
    <submittedName>
        <fullName evidence="6">Crp/Fnr family transcriptional regulator</fullName>
    </submittedName>
</protein>
<evidence type="ECO:0000256" key="1">
    <source>
        <dbReference type="ARBA" id="ARBA00023015"/>
    </source>
</evidence>
<dbReference type="Proteomes" id="UP000298460">
    <property type="component" value="Unassembled WGS sequence"/>
</dbReference>
<feature type="domain" description="HTH crp-type" evidence="5">
    <location>
        <begin position="132"/>
        <end position="201"/>
    </location>
</feature>
<dbReference type="InterPro" id="IPR012318">
    <property type="entry name" value="HTH_CRP"/>
</dbReference>
<keyword evidence="1" id="KW-0805">Transcription regulation</keyword>
<evidence type="ECO:0000256" key="2">
    <source>
        <dbReference type="ARBA" id="ARBA00023125"/>
    </source>
</evidence>
<evidence type="ECO:0000313" key="7">
    <source>
        <dbReference type="Proteomes" id="UP000298460"/>
    </source>
</evidence>
<dbReference type="PANTHER" id="PTHR24567:SF26">
    <property type="entry name" value="REGULATORY PROTEIN YEIL"/>
    <property type="match status" value="1"/>
</dbReference>
<evidence type="ECO:0000259" key="5">
    <source>
        <dbReference type="PROSITE" id="PS51063"/>
    </source>
</evidence>
<dbReference type="InterPro" id="IPR036390">
    <property type="entry name" value="WH_DNA-bd_sf"/>
</dbReference>
<dbReference type="InterPro" id="IPR050397">
    <property type="entry name" value="Env_Response_Regulators"/>
</dbReference>
<dbReference type="RefSeq" id="WP_135552741.1">
    <property type="nucleotide sequence ID" value="NZ_SPQQ01000023.1"/>
</dbReference>
<dbReference type="InterPro" id="IPR014710">
    <property type="entry name" value="RmlC-like_jellyroll"/>
</dbReference>
<organism evidence="6 7">
    <name type="scientific">Desulfosporosinus fructosivorans</name>
    <dbReference type="NCBI Taxonomy" id="2018669"/>
    <lineage>
        <taxon>Bacteria</taxon>
        <taxon>Bacillati</taxon>
        <taxon>Bacillota</taxon>
        <taxon>Clostridia</taxon>
        <taxon>Eubacteriales</taxon>
        <taxon>Desulfitobacteriaceae</taxon>
        <taxon>Desulfosporosinus</taxon>
    </lineage>
</organism>
<reference evidence="6 7" key="1">
    <citation type="submission" date="2019-03" db="EMBL/GenBank/DDBJ databases">
        <title>Draft Genome Sequence of Desulfosporosinus fructosivorans Strain 63.6F, Isolated from Marine Sediment in the Baltic Sea.</title>
        <authorList>
            <person name="Hausmann B."/>
            <person name="Vandieken V."/>
            <person name="Pjevac P."/>
            <person name="Schreck K."/>
            <person name="Herbold C.W."/>
            <person name="Loy A."/>
        </authorList>
    </citation>
    <scope>NUCLEOTIDE SEQUENCE [LARGE SCALE GENOMIC DNA]</scope>
    <source>
        <strain evidence="6 7">63.6F</strain>
    </source>
</reference>
<name>A0A4Z0QWT1_9FIRM</name>
<comment type="caution">
    <text evidence="6">The sequence shown here is derived from an EMBL/GenBank/DDBJ whole genome shotgun (WGS) entry which is preliminary data.</text>
</comment>
<gene>
    <name evidence="6" type="ORF">E4K67_27850</name>
</gene>
<keyword evidence="7" id="KW-1185">Reference proteome</keyword>
<dbReference type="GO" id="GO:0003700">
    <property type="term" value="F:DNA-binding transcription factor activity"/>
    <property type="evidence" value="ECO:0007669"/>
    <property type="project" value="TreeGrafter"/>
</dbReference>
<accession>A0A4Z0QWT1</accession>
<dbReference type="GO" id="GO:0003677">
    <property type="term" value="F:DNA binding"/>
    <property type="evidence" value="ECO:0007669"/>
    <property type="project" value="UniProtKB-KW"/>
</dbReference>
<dbReference type="PROSITE" id="PS51063">
    <property type="entry name" value="HTH_CRP_2"/>
    <property type="match status" value="1"/>
</dbReference>
<dbReference type="CDD" id="cd00038">
    <property type="entry name" value="CAP_ED"/>
    <property type="match status" value="1"/>
</dbReference>
<evidence type="ECO:0000256" key="3">
    <source>
        <dbReference type="ARBA" id="ARBA00023163"/>
    </source>
</evidence>
<dbReference type="PANTHER" id="PTHR24567">
    <property type="entry name" value="CRP FAMILY TRANSCRIPTIONAL REGULATORY PROTEIN"/>
    <property type="match status" value="1"/>
</dbReference>
<dbReference type="EMBL" id="SPQQ01000023">
    <property type="protein sequence ID" value="TGE34968.1"/>
    <property type="molecule type" value="Genomic_DNA"/>
</dbReference>
<dbReference type="Pfam" id="PF13545">
    <property type="entry name" value="HTH_Crp_2"/>
    <property type="match status" value="1"/>
</dbReference>
<dbReference type="Pfam" id="PF00027">
    <property type="entry name" value="cNMP_binding"/>
    <property type="match status" value="1"/>
</dbReference>
<dbReference type="InterPro" id="IPR018490">
    <property type="entry name" value="cNMP-bd_dom_sf"/>
</dbReference>
<dbReference type="Gene3D" id="2.60.120.10">
    <property type="entry name" value="Jelly Rolls"/>
    <property type="match status" value="1"/>
</dbReference>
<evidence type="ECO:0000259" key="4">
    <source>
        <dbReference type="PROSITE" id="PS50042"/>
    </source>
</evidence>
<dbReference type="AlphaFoldDB" id="A0A4Z0QWT1"/>
<dbReference type="InterPro" id="IPR036388">
    <property type="entry name" value="WH-like_DNA-bd_sf"/>
</dbReference>
<dbReference type="Gene3D" id="1.10.10.10">
    <property type="entry name" value="Winged helix-like DNA-binding domain superfamily/Winged helix DNA-binding domain"/>
    <property type="match status" value="1"/>
</dbReference>
<sequence>MDLLKIPGVVYCEFKNNGYIIRQGEKVDSIYYLVSGTCYRTSITEKGDEIIYGVKESNKSLVHSLLGVLVLYCDGISSNHFIARSKCCCYKIPKEIFLQYVQDKPDLLTELLYLAMWELRELAGSFQARQEGKVANRLCKLLLIKAQTIQGKRLINKGYSNSEISRFLGIHKVTVARILRVLKDEGIIDKQKEGIIILDEDRLDNYAQAEKMMDY</sequence>
<dbReference type="GO" id="GO:0005829">
    <property type="term" value="C:cytosol"/>
    <property type="evidence" value="ECO:0007669"/>
    <property type="project" value="TreeGrafter"/>
</dbReference>
<keyword evidence="3" id="KW-0804">Transcription</keyword>
<dbReference type="InterPro" id="IPR000595">
    <property type="entry name" value="cNMP-bd_dom"/>
</dbReference>
<feature type="domain" description="Cyclic nucleotide-binding" evidence="4">
    <location>
        <begin position="14"/>
        <end position="101"/>
    </location>
</feature>
<keyword evidence="2" id="KW-0238">DNA-binding</keyword>
<dbReference type="PROSITE" id="PS50042">
    <property type="entry name" value="CNMP_BINDING_3"/>
    <property type="match status" value="1"/>
</dbReference>
<dbReference type="OrthoDB" id="9798104at2"/>